<dbReference type="AlphaFoldDB" id="A0A8K0TBM9"/>
<dbReference type="PROSITE" id="PS50181">
    <property type="entry name" value="FBOX"/>
    <property type="match status" value="1"/>
</dbReference>
<protein>
    <recommendedName>
        <fullName evidence="1">F-box domain-containing protein</fullName>
    </recommendedName>
</protein>
<keyword evidence="3" id="KW-1185">Reference proteome</keyword>
<dbReference type="InterPro" id="IPR001810">
    <property type="entry name" value="F-box_dom"/>
</dbReference>
<accession>A0A8K0TBM9</accession>
<dbReference type="Proteomes" id="UP000813385">
    <property type="component" value="Unassembled WGS sequence"/>
</dbReference>
<evidence type="ECO:0000313" key="2">
    <source>
        <dbReference type="EMBL" id="KAH7358930.1"/>
    </source>
</evidence>
<gene>
    <name evidence="2" type="ORF">B0T11DRAFT_285400</name>
</gene>
<evidence type="ECO:0000259" key="1">
    <source>
        <dbReference type="PROSITE" id="PS50181"/>
    </source>
</evidence>
<proteinExistence type="predicted"/>
<dbReference type="OrthoDB" id="4191831at2759"/>
<feature type="domain" description="F-box" evidence="1">
    <location>
        <begin position="1"/>
        <end position="53"/>
    </location>
</feature>
<dbReference type="EMBL" id="JAGPXD010000004">
    <property type="protein sequence ID" value="KAH7358930.1"/>
    <property type="molecule type" value="Genomic_DNA"/>
</dbReference>
<name>A0A8K0TBM9_9PEZI</name>
<evidence type="ECO:0000313" key="3">
    <source>
        <dbReference type="Proteomes" id="UP000813385"/>
    </source>
</evidence>
<sequence length="480" mass="54075">MPSLSDLPTELLQAILVYTTKADNLSLSTVNRRLSDEARARLYQDITLEWKTEEIPPVCKLLQTLIEHKELRTLVRSLHLSGQGPLDIDIHTPVIPLALDADKASSIIRSTRFPHVETWETAFREGNLDAILALLVTLLPQLIRLSVIQNFARDSRILSRTVFYAAQSPTPEAEAGSDHDFRPDVSKLLDVTICQRRIGEALYRAIRPFKNTPAILGWFYLPSVQRLSLSIDNPFDFAWPSPLPPKPQHLETLFLDQIREYRALPILAACPRVKELNWNLRHEAGPDSDVLPDPPVVDLQALTAALAPLRDSLEVLTLGGELVPGESELDVPPVTYSGILDLAILTKVRTLSVPWIFYMGKSLQEGKTIGHPSTVPPRLTRLIIDDGFEYDDSTTWEDPEMRAAARKFLEEYRPQYTPHLRELGLHPGLLEDVSRDELEPLAEKLGLAFASDTSIFKTRCMKKPPLPFCWTWDPPPHVSV</sequence>
<reference evidence="2" key="1">
    <citation type="journal article" date="2021" name="Nat. Commun.">
        <title>Genetic determinants of endophytism in the Arabidopsis root mycobiome.</title>
        <authorList>
            <person name="Mesny F."/>
            <person name="Miyauchi S."/>
            <person name="Thiergart T."/>
            <person name="Pickel B."/>
            <person name="Atanasova L."/>
            <person name="Karlsson M."/>
            <person name="Huettel B."/>
            <person name="Barry K.W."/>
            <person name="Haridas S."/>
            <person name="Chen C."/>
            <person name="Bauer D."/>
            <person name="Andreopoulos W."/>
            <person name="Pangilinan J."/>
            <person name="LaButti K."/>
            <person name="Riley R."/>
            <person name="Lipzen A."/>
            <person name="Clum A."/>
            <person name="Drula E."/>
            <person name="Henrissat B."/>
            <person name="Kohler A."/>
            <person name="Grigoriev I.V."/>
            <person name="Martin F.M."/>
            <person name="Hacquard S."/>
        </authorList>
    </citation>
    <scope>NUCLEOTIDE SEQUENCE</scope>
    <source>
        <strain evidence="2">MPI-CAGE-AT-0016</strain>
    </source>
</reference>
<comment type="caution">
    <text evidence="2">The sequence shown here is derived from an EMBL/GenBank/DDBJ whole genome shotgun (WGS) entry which is preliminary data.</text>
</comment>
<organism evidence="2 3">
    <name type="scientific">Plectosphaerella cucumerina</name>
    <dbReference type="NCBI Taxonomy" id="40658"/>
    <lineage>
        <taxon>Eukaryota</taxon>
        <taxon>Fungi</taxon>
        <taxon>Dikarya</taxon>
        <taxon>Ascomycota</taxon>
        <taxon>Pezizomycotina</taxon>
        <taxon>Sordariomycetes</taxon>
        <taxon>Hypocreomycetidae</taxon>
        <taxon>Glomerellales</taxon>
        <taxon>Plectosphaerellaceae</taxon>
        <taxon>Plectosphaerella</taxon>
    </lineage>
</organism>